<sequence length="198" mass="23157">MPSDILDLETLHTPEVKENAIETSRKSRKMFSFIFILTTFLLLFSATTFLILGFTNYKSCSVEPRIHIWMIFVGVLLISERIIAIRSQLARINFRRKRFEYMNQEQWLAWKTEKRRLNSRPLSQGFLWLMLVLLSIIGFVWLFGIPVSDVCDDLIFYPSIAFCICVLFSSFLAMILCFCTCCCCNTIEKTKRSNKLES</sequence>
<gene>
    <name evidence="2" type="ORF">CELE_F08A7.1</name>
    <name evidence="2 4" type="ORF">F08A7.1</name>
</gene>
<dbReference type="GeneID" id="13211252"/>
<dbReference type="OMA" id="RIRIWMI"/>
<feature type="transmembrane region" description="Helical" evidence="1">
    <location>
        <begin position="155"/>
        <end position="187"/>
    </location>
</feature>
<dbReference type="KEGG" id="cel:CELE_F08A7.1"/>
<dbReference type="RefSeq" id="NP_001255958.1">
    <property type="nucleotide sequence ID" value="NM_001269029.1"/>
</dbReference>
<name>G5EFG6_CAEEL</name>
<keyword evidence="1" id="KW-0812">Transmembrane</keyword>
<dbReference type="OrthoDB" id="10436621at2759"/>
<proteinExistence type="predicted"/>
<feature type="transmembrane region" description="Helical" evidence="1">
    <location>
        <begin position="33"/>
        <end position="54"/>
    </location>
</feature>
<evidence type="ECO:0000313" key="3">
    <source>
        <dbReference type="Proteomes" id="UP000001940"/>
    </source>
</evidence>
<evidence type="ECO:0000256" key="1">
    <source>
        <dbReference type="SAM" id="Phobius"/>
    </source>
</evidence>
<reference evidence="2 3" key="1">
    <citation type="journal article" date="1998" name="Science">
        <title>Genome sequence of the nematode C. elegans: a platform for investigating biology.</title>
        <authorList>
            <consortium name="The C. elegans sequencing consortium"/>
            <person name="Sulson J.E."/>
            <person name="Waterston R."/>
        </authorList>
    </citation>
    <scope>NUCLEOTIDE SEQUENCE [LARGE SCALE GENOMIC DNA]</scope>
    <source>
        <strain evidence="2 3">Bristol N2</strain>
    </source>
</reference>
<dbReference type="WormBase" id="F08A7.1a">
    <property type="protein sequence ID" value="CE44389"/>
    <property type="gene ID" value="WBGene00045013"/>
</dbReference>
<dbReference type="AlphaFoldDB" id="G5EFG6"/>
<evidence type="ECO:0000313" key="4">
    <source>
        <dbReference type="WormBase" id="F08A7.1a"/>
    </source>
</evidence>
<dbReference type="CTD" id="13211252"/>
<keyword evidence="1" id="KW-1133">Transmembrane helix</keyword>
<feature type="transmembrane region" description="Helical" evidence="1">
    <location>
        <begin position="66"/>
        <end position="89"/>
    </location>
</feature>
<organism evidence="2 3">
    <name type="scientific">Caenorhabditis elegans</name>
    <dbReference type="NCBI Taxonomy" id="6239"/>
    <lineage>
        <taxon>Eukaryota</taxon>
        <taxon>Metazoa</taxon>
        <taxon>Ecdysozoa</taxon>
        <taxon>Nematoda</taxon>
        <taxon>Chromadorea</taxon>
        <taxon>Rhabditida</taxon>
        <taxon>Rhabditina</taxon>
        <taxon>Rhabditomorpha</taxon>
        <taxon>Rhabditoidea</taxon>
        <taxon>Rhabditidae</taxon>
        <taxon>Peloderinae</taxon>
        <taxon>Caenorhabditis</taxon>
    </lineage>
</organism>
<dbReference type="PeptideAtlas" id="G5EFG6"/>
<dbReference type="InParanoid" id="G5EFG6"/>
<keyword evidence="3" id="KW-1185">Reference proteome</keyword>
<dbReference type="HOGENOM" id="CLU_125139_0_0_1"/>
<dbReference type="Proteomes" id="UP000001940">
    <property type="component" value="Chromosome IV"/>
</dbReference>
<dbReference type="AGR" id="WB:WBGene00045013"/>
<dbReference type="Bgee" id="WBGene00045013">
    <property type="expression patterns" value="Expressed in larva and 3 other cell types or tissues"/>
</dbReference>
<protein>
    <submittedName>
        <fullName evidence="2">Small integral membrane protein</fullName>
    </submittedName>
</protein>
<dbReference type="eggNOG" id="ENOG502TIU7">
    <property type="taxonomic scope" value="Eukaryota"/>
</dbReference>
<evidence type="ECO:0000313" key="2">
    <source>
        <dbReference type="EMBL" id="CBI83229.1"/>
    </source>
</evidence>
<dbReference type="EMBL" id="BX284604">
    <property type="protein sequence ID" value="CBI83229.1"/>
    <property type="molecule type" value="Genomic_DNA"/>
</dbReference>
<dbReference type="PANTHER" id="PTHR34152">
    <property type="entry name" value="PROTEIN CBG12353-RELATED"/>
    <property type="match status" value="1"/>
</dbReference>
<dbReference type="PaxDb" id="6239-F08A7.1a"/>
<dbReference type="PANTHER" id="PTHR34152:SF4">
    <property type="entry name" value="SMALL INTEGRAL MEMBRANE PROTEIN"/>
    <property type="match status" value="1"/>
</dbReference>
<dbReference type="ExpressionAtlas" id="G5EFG6">
    <property type="expression patterns" value="baseline"/>
</dbReference>
<accession>G5EFG6</accession>
<keyword evidence="1" id="KW-0472">Membrane</keyword>
<dbReference type="STRING" id="6239.F08A7.1a.1"/>
<feature type="transmembrane region" description="Helical" evidence="1">
    <location>
        <begin position="125"/>
        <end position="143"/>
    </location>
</feature>